<keyword evidence="7" id="KW-1185">Reference proteome</keyword>
<dbReference type="InterPro" id="IPR051598">
    <property type="entry name" value="TSUP/Inactive_protease-like"/>
</dbReference>
<evidence type="ECO:0000256" key="1">
    <source>
        <dbReference type="ARBA" id="ARBA00004141"/>
    </source>
</evidence>
<dbReference type="AlphaFoldDB" id="A0A5C8PPN3"/>
<gene>
    <name evidence="6" type="ORF">FHP25_10230</name>
</gene>
<feature type="transmembrane region" description="Helical" evidence="5">
    <location>
        <begin position="130"/>
        <end position="163"/>
    </location>
</feature>
<keyword evidence="2 5" id="KW-0812">Transmembrane</keyword>
<feature type="transmembrane region" description="Helical" evidence="5">
    <location>
        <begin position="97"/>
        <end position="118"/>
    </location>
</feature>
<keyword evidence="3 5" id="KW-1133">Transmembrane helix</keyword>
<comment type="similarity">
    <text evidence="5">Belongs to the 4-toluene sulfonate uptake permease (TSUP) (TC 2.A.102) family.</text>
</comment>
<dbReference type="OrthoDB" id="8224438at2"/>
<feature type="transmembrane region" description="Helical" evidence="5">
    <location>
        <begin position="46"/>
        <end position="63"/>
    </location>
</feature>
<dbReference type="Pfam" id="PF01925">
    <property type="entry name" value="TauE"/>
    <property type="match status" value="1"/>
</dbReference>
<dbReference type="GO" id="GO:0005886">
    <property type="term" value="C:plasma membrane"/>
    <property type="evidence" value="ECO:0007669"/>
    <property type="project" value="UniProtKB-SubCell"/>
</dbReference>
<reference evidence="6 7" key="1">
    <citation type="submission" date="2019-06" db="EMBL/GenBank/DDBJ databases">
        <title>New taxonomy in bacterial strain CC-CFT640, isolated from vineyard.</title>
        <authorList>
            <person name="Lin S.-Y."/>
            <person name="Tsai C.-F."/>
            <person name="Young C.-C."/>
        </authorList>
    </citation>
    <scope>NUCLEOTIDE SEQUENCE [LARGE SCALE GENOMIC DNA]</scope>
    <source>
        <strain evidence="6 7">CC-CFT640</strain>
    </source>
</reference>
<keyword evidence="5" id="KW-1003">Cell membrane</keyword>
<dbReference type="EMBL" id="VDUZ01000009">
    <property type="protein sequence ID" value="TXL77135.1"/>
    <property type="molecule type" value="Genomic_DNA"/>
</dbReference>
<dbReference type="Proteomes" id="UP000321638">
    <property type="component" value="Unassembled WGS sequence"/>
</dbReference>
<evidence type="ECO:0000256" key="2">
    <source>
        <dbReference type="ARBA" id="ARBA00022692"/>
    </source>
</evidence>
<accession>A0A5C8PPN3</accession>
<comment type="caution">
    <text evidence="6">The sequence shown here is derived from an EMBL/GenBank/DDBJ whole genome shotgun (WGS) entry which is preliminary data.</text>
</comment>
<proteinExistence type="inferred from homology"/>
<feature type="transmembrane region" description="Helical" evidence="5">
    <location>
        <begin position="225"/>
        <end position="242"/>
    </location>
</feature>
<dbReference type="PANTHER" id="PTHR43701">
    <property type="entry name" value="MEMBRANE TRANSPORTER PROTEIN MJ0441-RELATED"/>
    <property type="match status" value="1"/>
</dbReference>
<feature type="transmembrane region" description="Helical" evidence="5">
    <location>
        <begin position="72"/>
        <end position="91"/>
    </location>
</feature>
<sequence length="243" mass="24281">MSDHAALVVIIAAVALLYATAGQAGGTAFLAVMALAKVPAEQIRPTALLLNIVAAGYATAWLWRHGAIDWSLLLRFLAAALPAAFVGGLIVLEGPVYFLLTGLLLLAAAGWMVLGGAVDSDGGRSIGHGPALLAGGATGFLAGLTGMGGGVFLAPVMIALGWASPRQAAAFSAPYILANSIIGFAGVAAAGQQPAPGIVAYAAAALAGAAFGSAIGGRWMSNRHTRYMLALILAVAGVQLLLR</sequence>
<protein>
    <recommendedName>
        <fullName evidence="5">Probable membrane transporter protein</fullName>
    </recommendedName>
</protein>
<name>A0A5C8PPN3_9HYPH</name>
<evidence type="ECO:0000256" key="5">
    <source>
        <dbReference type="RuleBase" id="RU363041"/>
    </source>
</evidence>
<dbReference type="InterPro" id="IPR002781">
    <property type="entry name" value="TM_pro_TauE-like"/>
</dbReference>
<dbReference type="PANTHER" id="PTHR43701:SF5">
    <property type="entry name" value="MEMBRANE TRANSPORTER PROTEIN-RELATED"/>
    <property type="match status" value="1"/>
</dbReference>
<dbReference type="RefSeq" id="WP_147846835.1">
    <property type="nucleotide sequence ID" value="NZ_VDUZ01000009.1"/>
</dbReference>
<feature type="transmembrane region" description="Helical" evidence="5">
    <location>
        <begin position="169"/>
        <end position="191"/>
    </location>
</feature>
<evidence type="ECO:0000313" key="6">
    <source>
        <dbReference type="EMBL" id="TXL77135.1"/>
    </source>
</evidence>
<evidence type="ECO:0000256" key="4">
    <source>
        <dbReference type="ARBA" id="ARBA00023136"/>
    </source>
</evidence>
<evidence type="ECO:0000256" key="3">
    <source>
        <dbReference type="ARBA" id="ARBA00022989"/>
    </source>
</evidence>
<organism evidence="6 7">
    <name type="scientific">Vineibacter terrae</name>
    <dbReference type="NCBI Taxonomy" id="2586908"/>
    <lineage>
        <taxon>Bacteria</taxon>
        <taxon>Pseudomonadati</taxon>
        <taxon>Pseudomonadota</taxon>
        <taxon>Alphaproteobacteria</taxon>
        <taxon>Hyphomicrobiales</taxon>
        <taxon>Vineibacter</taxon>
    </lineage>
</organism>
<evidence type="ECO:0000313" key="7">
    <source>
        <dbReference type="Proteomes" id="UP000321638"/>
    </source>
</evidence>
<feature type="transmembrane region" description="Helical" evidence="5">
    <location>
        <begin position="198"/>
        <end position="219"/>
    </location>
</feature>
<keyword evidence="4 5" id="KW-0472">Membrane</keyword>
<comment type="subcellular location">
    <subcellularLocation>
        <location evidence="5">Cell membrane</location>
        <topology evidence="5">Multi-pass membrane protein</topology>
    </subcellularLocation>
    <subcellularLocation>
        <location evidence="1">Membrane</location>
        <topology evidence="1">Multi-pass membrane protein</topology>
    </subcellularLocation>
</comment>